<dbReference type="GeneID" id="78512934"/>
<feature type="active site" description="Proton donor" evidence="10">
    <location>
        <position position="177"/>
    </location>
</feature>
<evidence type="ECO:0000256" key="3">
    <source>
        <dbReference type="ARBA" id="ARBA00022679"/>
    </source>
</evidence>
<dbReference type="STRING" id="633147.Olsu_1549"/>
<evidence type="ECO:0000256" key="1">
    <source>
        <dbReference type="ARBA" id="ARBA00005028"/>
    </source>
</evidence>
<dbReference type="AlphaFoldDB" id="E1QWZ5"/>
<reference evidence="13 14" key="1">
    <citation type="journal article" date="2010" name="Stand. Genomic Sci.">
        <title>Complete genome sequence of Olsenella uli type strain (VPI D76D-27C).</title>
        <authorList>
            <person name="Goker M."/>
            <person name="Held B."/>
            <person name="Lucas S."/>
            <person name="Nolan M."/>
            <person name="Yasawong M."/>
            <person name="Glavina Del Rio T."/>
            <person name="Tice H."/>
            <person name="Cheng J.F."/>
            <person name="Bruce D."/>
            <person name="Detter J.C."/>
            <person name="Tapia R."/>
            <person name="Han C."/>
            <person name="Goodwin L."/>
            <person name="Pitluck S."/>
            <person name="Liolios K."/>
            <person name="Ivanova N."/>
            <person name="Mavromatis K."/>
            <person name="Mikhailova N."/>
            <person name="Pati A."/>
            <person name="Chen A."/>
            <person name="Palaniappan K."/>
            <person name="Land M."/>
            <person name="Hauser L."/>
            <person name="Chang Y.J."/>
            <person name="Jeffries C.D."/>
            <person name="Rohde M."/>
            <person name="Sikorski J."/>
            <person name="Pukall R."/>
            <person name="Woyke T."/>
            <person name="Bristow J."/>
            <person name="Eisen J.A."/>
            <person name="Markowitz V."/>
            <person name="Hugenholtz P."/>
            <person name="Kyrpides N.C."/>
            <person name="Klenk H.P."/>
            <person name="Lapidus A."/>
        </authorList>
    </citation>
    <scope>NUCLEOTIDE SEQUENCE [LARGE SCALE GENOMIC DNA]</scope>
    <source>
        <strain evidence="14">ATCC 49627 / DSM 7084 / CIP 109912 / JCM 12494 / NCIMB 702895 / VPI D76D-27C</strain>
    </source>
</reference>
<dbReference type="KEGG" id="ols:Olsu_1549"/>
<dbReference type="InterPro" id="IPR023865">
    <property type="entry name" value="Aliphatic_acid_kinase_CS"/>
</dbReference>
<keyword evidence="5" id="KW-0418">Kinase</keyword>
<dbReference type="PROSITE" id="PS01076">
    <property type="entry name" value="ACETATE_KINASE_2"/>
    <property type="match status" value="1"/>
</dbReference>
<dbReference type="GO" id="GO:0005524">
    <property type="term" value="F:ATP binding"/>
    <property type="evidence" value="ECO:0007669"/>
    <property type="project" value="UniProtKB-KW"/>
</dbReference>
<dbReference type="NCBIfam" id="NF008277">
    <property type="entry name" value="PRK11055.1"/>
    <property type="match status" value="1"/>
</dbReference>
<dbReference type="GO" id="GO:0016301">
    <property type="term" value="F:kinase activity"/>
    <property type="evidence" value="ECO:0007669"/>
    <property type="project" value="UniProtKB-KW"/>
</dbReference>
<comment type="pathway">
    <text evidence="1 9">Carbohydrate metabolism; hexose metabolism.</text>
</comment>
<dbReference type="PANTHER" id="PTHR10091:SF0">
    <property type="entry name" value="GALACTOSE MUTAROTASE"/>
    <property type="match status" value="1"/>
</dbReference>
<dbReference type="SUPFAM" id="SSF74650">
    <property type="entry name" value="Galactose mutarotase-like"/>
    <property type="match status" value="1"/>
</dbReference>
<evidence type="ECO:0000256" key="8">
    <source>
        <dbReference type="ARBA" id="ARBA00023277"/>
    </source>
</evidence>
<evidence type="ECO:0000313" key="13">
    <source>
        <dbReference type="EMBL" id="ADK68648.1"/>
    </source>
</evidence>
<keyword evidence="3" id="KW-0808">Transferase</keyword>
<dbReference type="PIRSF" id="PIRSF005096">
    <property type="entry name" value="GALM"/>
    <property type="match status" value="1"/>
</dbReference>
<dbReference type="GO" id="GO:0016774">
    <property type="term" value="F:phosphotransferase activity, carboxyl group as acceptor"/>
    <property type="evidence" value="ECO:0007669"/>
    <property type="project" value="InterPro"/>
</dbReference>
<dbReference type="PANTHER" id="PTHR10091">
    <property type="entry name" value="ALDOSE-1-EPIMERASE"/>
    <property type="match status" value="1"/>
</dbReference>
<dbReference type="InterPro" id="IPR014718">
    <property type="entry name" value="GH-type_carb-bd"/>
</dbReference>
<sequence length="341" mass="36347">MPLETHAFGTLADGREARLIELHNGNGMSVGVTDLGASLVSVRVPDRRGGRPDVTLGFDGAYGYQDNPWCFGTTVGRCANRIAGATFELAGTTYRLAANEGANNLHSGPHAYGERLWKVIEAKGSSVSLNLLSRPGDQGFPGALDVTVTYALDEGDRLRISYEALPSEATIVNLTCHAYWNLNGQASGSVLAHGLTIAADAYTPTDGQGIPTGEVAGLGKTPHDFRTGKQVGADIWRVPNGYDVNFVLRDGEAHESAATLVGERSGIAMDVTTSAPGLQLFVPGGLDCRGKDGARYQAFDAVALETQFFPDAIHHKGFPQPVFTPEHPFRSWTEFAFRTVG</sequence>
<evidence type="ECO:0000256" key="12">
    <source>
        <dbReference type="PIRSR" id="PIRSR005096-3"/>
    </source>
</evidence>
<dbReference type="GO" id="GO:0030246">
    <property type="term" value="F:carbohydrate binding"/>
    <property type="evidence" value="ECO:0007669"/>
    <property type="project" value="InterPro"/>
</dbReference>
<evidence type="ECO:0000313" key="14">
    <source>
        <dbReference type="Proteomes" id="UP000000333"/>
    </source>
</evidence>
<evidence type="ECO:0000256" key="6">
    <source>
        <dbReference type="ARBA" id="ARBA00022840"/>
    </source>
</evidence>
<evidence type="ECO:0000256" key="2">
    <source>
        <dbReference type="ARBA" id="ARBA00006206"/>
    </source>
</evidence>
<gene>
    <name evidence="13" type="ordered locus">Olsu_1549</name>
</gene>
<accession>E1QWZ5</accession>
<dbReference type="GO" id="GO:0006006">
    <property type="term" value="P:glucose metabolic process"/>
    <property type="evidence" value="ECO:0007669"/>
    <property type="project" value="TreeGrafter"/>
</dbReference>
<evidence type="ECO:0000256" key="7">
    <source>
        <dbReference type="ARBA" id="ARBA00023235"/>
    </source>
</evidence>
<evidence type="ECO:0000256" key="10">
    <source>
        <dbReference type="PIRSR" id="PIRSR005096-1"/>
    </source>
</evidence>
<dbReference type="InterPro" id="IPR047215">
    <property type="entry name" value="Galactose_mutarotase-like"/>
</dbReference>
<dbReference type="Gene3D" id="2.70.98.10">
    <property type="match status" value="1"/>
</dbReference>
<comment type="similarity">
    <text evidence="2 9">Belongs to the aldose epimerase family.</text>
</comment>
<dbReference type="InterPro" id="IPR008183">
    <property type="entry name" value="Aldose_1/G6P_1-epimerase"/>
</dbReference>
<dbReference type="EC" id="5.1.3.3" evidence="9"/>
<keyword evidence="7 9" id="KW-0413">Isomerase</keyword>
<keyword evidence="4" id="KW-0547">Nucleotide-binding</keyword>
<dbReference type="Proteomes" id="UP000000333">
    <property type="component" value="Chromosome"/>
</dbReference>
<dbReference type="CDD" id="cd09019">
    <property type="entry name" value="galactose_mutarotase_like"/>
    <property type="match status" value="1"/>
</dbReference>
<dbReference type="GO" id="GO:0004034">
    <property type="term" value="F:aldose 1-epimerase activity"/>
    <property type="evidence" value="ECO:0007669"/>
    <property type="project" value="UniProtKB-EC"/>
</dbReference>
<evidence type="ECO:0000256" key="5">
    <source>
        <dbReference type="ARBA" id="ARBA00022777"/>
    </source>
</evidence>
<feature type="binding site" evidence="12">
    <location>
        <begin position="177"/>
        <end position="179"/>
    </location>
    <ligand>
        <name>beta-D-galactose</name>
        <dbReference type="ChEBI" id="CHEBI:27667"/>
    </ligand>
</feature>
<dbReference type="InterPro" id="IPR015443">
    <property type="entry name" value="Aldose_1-epimerase"/>
</dbReference>
<keyword evidence="14" id="KW-1185">Reference proteome</keyword>
<evidence type="ECO:0000256" key="11">
    <source>
        <dbReference type="PIRSR" id="PIRSR005096-2"/>
    </source>
</evidence>
<keyword evidence="8 9" id="KW-0119">Carbohydrate metabolism</keyword>
<proteinExistence type="inferred from homology"/>
<dbReference type="InterPro" id="IPR011013">
    <property type="entry name" value="Gal_mutarotase_sf_dom"/>
</dbReference>
<dbReference type="OrthoDB" id="9779408at2"/>
<dbReference type="UniPathway" id="UPA00242"/>
<dbReference type="GO" id="GO:0033499">
    <property type="term" value="P:galactose catabolic process via UDP-galactose, Leloir pathway"/>
    <property type="evidence" value="ECO:0007669"/>
    <property type="project" value="TreeGrafter"/>
</dbReference>
<dbReference type="EMBL" id="CP002106">
    <property type="protein sequence ID" value="ADK68648.1"/>
    <property type="molecule type" value="Genomic_DNA"/>
</dbReference>
<protein>
    <recommendedName>
        <fullName evidence="9">Aldose 1-epimerase</fullName>
        <ecNumber evidence="9">5.1.3.3</ecNumber>
    </recommendedName>
</protein>
<dbReference type="eggNOG" id="COG2017">
    <property type="taxonomic scope" value="Bacteria"/>
</dbReference>
<comment type="catalytic activity">
    <reaction evidence="9">
        <text>alpha-D-glucose = beta-D-glucose</text>
        <dbReference type="Rhea" id="RHEA:10264"/>
        <dbReference type="ChEBI" id="CHEBI:15903"/>
        <dbReference type="ChEBI" id="CHEBI:17925"/>
        <dbReference type="EC" id="5.1.3.3"/>
    </reaction>
</comment>
<evidence type="ECO:0000256" key="4">
    <source>
        <dbReference type="ARBA" id="ARBA00022741"/>
    </source>
</evidence>
<feature type="active site" description="Proton acceptor" evidence="10">
    <location>
        <position position="305"/>
    </location>
</feature>
<dbReference type="HOGENOM" id="CLU_031753_2_0_11"/>
<name>E1QWZ5_OLSUV</name>
<feature type="binding site" evidence="11">
    <location>
        <position position="243"/>
    </location>
    <ligand>
        <name>beta-D-galactose</name>
        <dbReference type="ChEBI" id="CHEBI:27667"/>
    </ligand>
</feature>
<dbReference type="RefSeq" id="WP_013252400.1">
    <property type="nucleotide sequence ID" value="NC_014363.1"/>
</dbReference>
<evidence type="ECO:0000256" key="9">
    <source>
        <dbReference type="PIRNR" id="PIRNR005096"/>
    </source>
</evidence>
<dbReference type="PATRIC" id="fig|633147.7.peg.1247"/>
<organism evidence="13 14">
    <name type="scientific">Olsenella uli (strain ATCC 49627 / DSM 7084 / CCUG 31166 / CIP 109912 / JCM 12494 / LMG 11480 / NCIMB 702895 / VPI D76D-27C)</name>
    <name type="common">Lactobacillus uli</name>
    <dbReference type="NCBI Taxonomy" id="633147"/>
    <lineage>
        <taxon>Bacteria</taxon>
        <taxon>Bacillati</taxon>
        <taxon>Actinomycetota</taxon>
        <taxon>Coriobacteriia</taxon>
        <taxon>Coriobacteriales</taxon>
        <taxon>Atopobiaceae</taxon>
        <taxon>Olsenella</taxon>
    </lineage>
</organism>
<feature type="binding site" evidence="12">
    <location>
        <begin position="80"/>
        <end position="81"/>
    </location>
    <ligand>
        <name>beta-D-galactose</name>
        <dbReference type="ChEBI" id="CHEBI:27667"/>
    </ligand>
</feature>
<dbReference type="Pfam" id="PF01263">
    <property type="entry name" value="Aldose_epim"/>
    <property type="match status" value="1"/>
</dbReference>
<keyword evidence="6" id="KW-0067">ATP-binding</keyword>